<organism evidence="1 2">
    <name type="scientific">Cylindrotheca closterium</name>
    <dbReference type="NCBI Taxonomy" id="2856"/>
    <lineage>
        <taxon>Eukaryota</taxon>
        <taxon>Sar</taxon>
        <taxon>Stramenopiles</taxon>
        <taxon>Ochrophyta</taxon>
        <taxon>Bacillariophyta</taxon>
        <taxon>Bacillariophyceae</taxon>
        <taxon>Bacillariophycidae</taxon>
        <taxon>Bacillariales</taxon>
        <taxon>Bacillariaceae</taxon>
        <taxon>Cylindrotheca</taxon>
    </lineage>
</organism>
<evidence type="ECO:0000313" key="2">
    <source>
        <dbReference type="Proteomes" id="UP001295423"/>
    </source>
</evidence>
<protein>
    <recommendedName>
        <fullName evidence="3">Hexosyltransferase</fullName>
    </recommendedName>
</protein>
<dbReference type="InterPro" id="IPR050587">
    <property type="entry name" value="GNT1/Glycosyltrans_8"/>
</dbReference>
<name>A0AAD2JP25_9STRA</name>
<reference evidence="1" key="1">
    <citation type="submission" date="2023-08" db="EMBL/GenBank/DDBJ databases">
        <authorList>
            <person name="Audoor S."/>
            <person name="Bilcke G."/>
        </authorList>
    </citation>
    <scope>NUCLEOTIDE SEQUENCE</scope>
</reference>
<evidence type="ECO:0000313" key="1">
    <source>
        <dbReference type="EMBL" id="CAJ1968639.1"/>
    </source>
</evidence>
<proteinExistence type="predicted"/>
<accession>A0AAD2JP25</accession>
<sequence>METATSAVVCMLTAGVESEKKATRVVFTARNYIEGAMALGQSVNSNIDTSKTHMLLLVREGFFLDPDDARSLEAVGWIIGTAPDFHLPKQYIPRFPRYKTTYTKVTAIGLAEYECAMLLDADALVVDDIRELMKCKVFSQEQHRVAATLDYFRHSWYYFNTGSILWRTGVEEMNRVFQLSRDGKFMKRFSSDQEFLNHVYPDRMNKRLNNDIVAGKLDEANNGAVVALSWDYNAQTHVEVENTNFWKRHRSAVKVLHFTEKKGWQCEERYNDPIPWEEMPHPCDKKNAICFCREAHLYWRAFRDAKDRGKIITV</sequence>
<dbReference type="EMBL" id="CAKOGP040002395">
    <property type="protein sequence ID" value="CAJ1968639.1"/>
    <property type="molecule type" value="Genomic_DNA"/>
</dbReference>
<dbReference type="PANTHER" id="PTHR11183">
    <property type="entry name" value="GLYCOGENIN SUBFAMILY MEMBER"/>
    <property type="match status" value="1"/>
</dbReference>
<evidence type="ECO:0008006" key="3">
    <source>
        <dbReference type="Google" id="ProtNLM"/>
    </source>
</evidence>
<dbReference type="Proteomes" id="UP001295423">
    <property type="component" value="Unassembled WGS sequence"/>
</dbReference>
<dbReference type="SUPFAM" id="SSF53448">
    <property type="entry name" value="Nucleotide-diphospho-sugar transferases"/>
    <property type="match status" value="1"/>
</dbReference>
<dbReference type="AlphaFoldDB" id="A0AAD2JP25"/>
<gene>
    <name evidence="1" type="ORF">CYCCA115_LOCUS23333</name>
</gene>
<comment type="caution">
    <text evidence="1">The sequence shown here is derived from an EMBL/GenBank/DDBJ whole genome shotgun (WGS) entry which is preliminary data.</text>
</comment>
<dbReference type="InterPro" id="IPR029044">
    <property type="entry name" value="Nucleotide-diphossugar_trans"/>
</dbReference>
<dbReference type="Gene3D" id="3.90.550.10">
    <property type="entry name" value="Spore Coat Polysaccharide Biosynthesis Protein SpsA, Chain A"/>
    <property type="match status" value="1"/>
</dbReference>
<keyword evidence="2" id="KW-1185">Reference proteome</keyword>